<keyword evidence="4" id="KW-1185">Reference proteome</keyword>
<feature type="signal peptide" evidence="2">
    <location>
        <begin position="1"/>
        <end position="30"/>
    </location>
</feature>
<dbReference type="EMBL" id="OOIP01000025">
    <property type="protein sequence ID" value="SPO41144.1"/>
    <property type="molecule type" value="Genomic_DNA"/>
</dbReference>
<dbReference type="Proteomes" id="UP000323386">
    <property type="component" value="Unassembled WGS sequence"/>
</dbReference>
<sequence>MAKSMSPRRAPCALVGLLILLVLLGRHVRAPDVNPEPLSDAFWEELVAGHPVVDGFEDLLSSGSSSGAKRPWEDPDAVEVVSSSRPAAHRSATLDVVDPPRPAKVPHTPNLDTNLVRKDGQSSAQPAWTLSAWSTVWLMLHSTPPAELEILRELKGAPHSDPDRPWLYFYTHPTAFSQDPEHRLAGRIDLRESTQARARSRFAAKPEERTLVLLKYLSDLRYYDTGISSLGARPYWMPLDQPRPFFDRQRILRETRTTIRRGFTARGALTPYVVNGDTLVAFRDLSLRSTARGDDELIYLYVSAHMYPLDVDSPVIELGILATPFRTYGRSLFHPREVLVGL</sequence>
<proteinExistence type="predicted"/>
<name>A0A5C3F9P8_9BASI</name>
<gene>
    <name evidence="3" type="ORF">PSFLO_06626</name>
</gene>
<keyword evidence="2" id="KW-0732">Signal</keyword>
<organism evidence="3 4">
    <name type="scientific">Pseudozyma flocculosa</name>
    <dbReference type="NCBI Taxonomy" id="84751"/>
    <lineage>
        <taxon>Eukaryota</taxon>
        <taxon>Fungi</taxon>
        <taxon>Dikarya</taxon>
        <taxon>Basidiomycota</taxon>
        <taxon>Ustilaginomycotina</taxon>
        <taxon>Ustilaginomycetes</taxon>
        <taxon>Ustilaginales</taxon>
        <taxon>Ustilaginaceae</taxon>
        <taxon>Pseudozyma</taxon>
    </lineage>
</organism>
<evidence type="ECO:0000313" key="4">
    <source>
        <dbReference type="Proteomes" id="UP000323386"/>
    </source>
</evidence>
<reference evidence="3 4" key="1">
    <citation type="submission" date="2018-03" db="EMBL/GenBank/DDBJ databases">
        <authorList>
            <person name="Guldener U."/>
        </authorList>
    </citation>
    <scope>NUCLEOTIDE SEQUENCE [LARGE SCALE GENOMIC DNA]</scope>
    <source>
        <strain evidence="3 4">DAOM196992</strain>
    </source>
</reference>
<dbReference type="AlphaFoldDB" id="A0A5C3F9P8"/>
<feature type="chain" id="PRO_5022944929" evidence="2">
    <location>
        <begin position="31"/>
        <end position="342"/>
    </location>
</feature>
<feature type="region of interest" description="Disordered" evidence="1">
    <location>
        <begin position="82"/>
        <end position="117"/>
    </location>
</feature>
<evidence type="ECO:0000256" key="1">
    <source>
        <dbReference type="SAM" id="MobiDB-lite"/>
    </source>
</evidence>
<evidence type="ECO:0000313" key="3">
    <source>
        <dbReference type="EMBL" id="SPO41144.1"/>
    </source>
</evidence>
<evidence type="ECO:0000256" key="2">
    <source>
        <dbReference type="SAM" id="SignalP"/>
    </source>
</evidence>
<protein>
    <submittedName>
        <fullName evidence="3">Uncharacterized protein</fullName>
    </submittedName>
</protein>
<accession>A0A5C3F9P8</accession>